<evidence type="ECO:0000259" key="9">
    <source>
        <dbReference type="Pfam" id="PF25198"/>
    </source>
</evidence>
<dbReference type="EMBL" id="BAAACG010000009">
    <property type="protein sequence ID" value="GAA0740569.1"/>
    <property type="molecule type" value="Genomic_DNA"/>
</dbReference>
<dbReference type="Gene3D" id="3.30.300.210">
    <property type="entry name" value="Nutrient germinant receptor protein C, domain 3"/>
    <property type="match status" value="1"/>
</dbReference>
<dbReference type="PANTHER" id="PTHR35789">
    <property type="entry name" value="SPORE GERMINATION PROTEIN B3"/>
    <property type="match status" value="1"/>
</dbReference>
<keyword evidence="7" id="KW-0449">Lipoprotein</keyword>
<accession>A0ABN1JJW9</accession>
<reference evidence="10 11" key="1">
    <citation type="journal article" date="2019" name="Int. J. Syst. Evol. Microbiol.">
        <title>The Global Catalogue of Microorganisms (GCM) 10K type strain sequencing project: providing services to taxonomists for standard genome sequencing and annotation.</title>
        <authorList>
            <consortium name="The Broad Institute Genomics Platform"/>
            <consortium name="The Broad Institute Genome Sequencing Center for Infectious Disease"/>
            <person name="Wu L."/>
            <person name="Ma J."/>
        </authorList>
    </citation>
    <scope>NUCLEOTIDE SEQUENCE [LARGE SCALE GENOMIC DNA]</scope>
    <source>
        <strain evidence="10 11">JCM 1407</strain>
    </source>
</reference>
<evidence type="ECO:0000256" key="1">
    <source>
        <dbReference type="ARBA" id="ARBA00004635"/>
    </source>
</evidence>
<dbReference type="InterPro" id="IPR008844">
    <property type="entry name" value="Spore_GerAC-like"/>
</dbReference>
<comment type="caution">
    <text evidence="10">The sequence shown here is derived from an EMBL/GenBank/DDBJ whole genome shotgun (WGS) entry which is preliminary data.</text>
</comment>
<evidence type="ECO:0000313" key="10">
    <source>
        <dbReference type="EMBL" id="GAA0740569.1"/>
    </source>
</evidence>
<evidence type="ECO:0008006" key="12">
    <source>
        <dbReference type="Google" id="ProtNLM"/>
    </source>
</evidence>
<keyword evidence="4" id="KW-0732">Signal</keyword>
<dbReference type="Pfam" id="PF05504">
    <property type="entry name" value="Spore_GerAC"/>
    <property type="match status" value="1"/>
</dbReference>
<evidence type="ECO:0000256" key="4">
    <source>
        <dbReference type="ARBA" id="ARBA00022729"/>
    </source>
</evidence>
<proteinExistence type="inferred from homology"/>
<evidence type="ECO:0000256" key="6">
    <source>
        <dbReference type="ARBA" id="ARBA00023139"/>
    </source>
</evidence>
<keyword evidence="11" id="KW-1185">Reference proteome</keyword>
<keyword evidence="5" id="KW-0472">Membrane</keyword>
<dbReference type="InterPro" id="IPR057336">
    <property type="entry name" value="GerAC_N"/>
</dbReference>
<dbReference type="InterPro" id="IPR038501">
    <property type="entry name" value="Spore_GerAC_C_sf"/>
</dbReference>
<protein>
    <recommendedName>
        <fullName evidence="12">Spore germination protein A3</fullName>
    </recommendedName>
</protein>
<dbReference type="PANTHER" id="PTHR35789:SF1">
    <property type="entry name" value="SPORE GERMINATION PROTEIN B3"/>
    <property type="match status" value="1"/>
</dbReference>
<dbReference type="NCBIfam" id="TIGR02887">
    <property type="entry name" value="spore_ger_x_C"/>
    <property type="match status" value="1"/>
</dbReference>
<evidence type="ECO:0000259" key="8">
    <source>
        <dbReference type="Pfam" id="PF05504"/>
    </source>
</evidence>
<keyword evidence="3" id="KW-0309">Germination</keyword>
<comment type="subcellular location">
    <subcellularLocation>
        <location evidence="1">Membrane</location>
        <topology evidence="1">Lipid-anchor</topology>
    </subcellularLocation>
</comment>
<evidence type="ECO:0000256" key="7">
    <source>
        <dbReference type="ARBA" id="ARBA00023288"/>
    </source>
</evidence>
<evidence type="ECO:0000313" key="11">
    <source>
        <dbReference type="Proteomes" id="UP001501510"/>
    </source>
</evidence>
<dbReference type="InterPro" id="IPR046953">
    <property type="entry name" value="Spore_GerAC-like_C"/>
</dbReference>
<sequence length="381" mass="43437">MKKYIVKKAIKISCIILSCFLMTSCWDYRDLDETNIVVSIGINKSGNNVQFSNELVDLKDSKSAEETSVVDTYEVVAKGTDYKHARKNFDYSNPYPTFLGATRVAVFGKNLAEEGIIAYVNRINKIYNYRKTLLTVVSRESPEKLLNMKPEGDIAVGFLVDNMVKTLDKQGLALYKSVGDILTDVAMGKVGYLLPYIGIEDNEIKYLGIAVMKDSKLQGVIESKRSEGVMYLLSKKPQITEEMSLDKKLSNIIYFINSIKKRKIDAKILNGRLCLTVDLDISSKLQYQYYLNNISESEMKKLQKMLSYKVKTQVEEAIKISQKYKCDYLNFYKAFKGKHPKQLGTIDWEKQYPYADVKVNASVKISDTNLKDLEGKMKIKN</sequence>
<dbReference type="Pfam" id="PF25198">
    <property type="entry name" value="Spore_GerAC_N"/>
    <property type="match status" value="1"/>
</dbReference>
<evidence type="ECO:0000256" key="2">
    <source>
        <dbReference type="ARBA" id="ARBA00007886"/>
    </source>
</evidence>
<feature type="domain" description="Spore germination GerAC-like C-terminal" evidence="8">
    <location>
        <begin position="208"/>
        <end position="368"/>
    </location>
</feature>
<evidence type="ECO:0000256" key="5">
    <source>
        <dbReference type="ARBA" id="ARBA00023136"/>
    </source>
</evidence>
<comment type="similarity">
    <text evidence="2">Belongs to the GerABKC lipoprotein family.</text>
</comment>
<dbReference type="Proteomes" id="UP001501510">
    <property type="component" value="Unassembled WGS sequence"/>
</dbReference>
<dbReference type="PROSITE" id="PS51257">
    <property type="entry name" value="PROKAR_LIPOPROTEIN"/>
    <property type="match status" value="1"/>
</dbReference>
<keyword evidence="6" id="KW-0564">Palmitate</keyword>
<name>A0ABN1JJW9_9CLOT</name>
<dbReference type="RefSeq" id="WP_343761428.1">
    <property type="nucleotide sequence ID" value="NZ_BAAACG010000009.1"/>
</dbReference>
<feature type="domain" description="Spore germination protein N-terminal" evidence="9">
    <location>
        <begin position="27"/>
        <end position="198"/>
    </location>
</feature>
<organism evidence="10 11">
    <name type="scientific">Clostridium oceanicum</name>
    <dbReference type="NCBI Taxonomy" id="1543"/>
    <lineage>
        <taxon>Bacteria</taxon>
        <taxon>Bacillati</taxon>
        <taxon>Bacillota</taxon>
        <taxon>Clostridia</taxon>
        <taxon>Eubacteriales</taxon>
        <taxon>Clostridiaceae</taxon>
        <taxon>Clostridium</taxon>
    </lineage>
</organism>
<gene>
    <name evidence="10" type="ORF">GCM10008906_20740</name>
</gene>
<evidence type="ECO:0000256" key="3">
    <source>
        <dbReference type="ARBA" id="ARBA00022544"/>
    </source>
</evidence>